<sequence length="84" mass="9264">MPIRMRHGLTLKHNGSVKVRNTYIPCFACDIIVGSPVPLMTLSNKISRFQPPGDPLDSCSAFDDRGGACLRRPTSFNADSKRVM</sequence>
<dbReference type="Proteomes" id="UP000053989">
    <property type="component" value="Unassembled WGS sequence"/>
</dbReference>
<evidence type="ECO:0000313" key="1">
    <source>
        <dbReference type="EMBL" id="KIM65913.1"/>
    </source>
</evidence>
<dbReference type="EMBL" id="KN822020">
    <property type="protein sequence ID" value="KIM65913.1"/>
    <property type="molecule type" value="Genomic_DNA"/>
</dbReference>
<proteinExistence type="predicted"/>
<dbReference type="HOGENOM" id="CLU_2528774_0_0_1"/>
<reference evidence="2" key="2">
    <citation type="submission" date="2015-01" db="EMBL/GenBank/DDBJ databases">
        <title>Evolutionary Origins and Diversification of the Mycorrhizal Mutualists.</title>
        <authorList>
            <consortium name="DOE Joint Genome Institute"/>
            <consortium name="Mycorrhizal Genomics Consortium"/>
            <person name="Kohler A."/>
            <person name="Kuo A."/>
            <person name="Nagy L.G."/>
            <person name="Floudas D."/>
            <person name="Copeland A."/>
            <person name="Barry K.W."/>
            <person name="Cichocki N."/>
            <person name="Veneault-Fourrey C."/>
            <person name="LaButti K."/>
            <person name="Lindquist E.A."/>
            <person name="Lipzen A."/>
            <person name="Lundell T."/>
            <person name="Morin E."/>
            <person name="Murat C."/>
            <person name="Riley R."/>
            <person name="Ohm R."/>
            <person name="Sun H."/>
            <person name="Tunlid A."/>
            <person name="Henrissat B."/>
            <person name="Grigoriev I.V."/>
            <person name="Hibbett D.S."/>
            <person name="Martin F."/>
        </authorList>
    </citation>
    <scope>NUCLEOTIDE SEQUENCE [LARGE SCALE GENOMIC DNA]</scope>
    <source>
        <strain evidence="2">Foug A</strain>
    </source>
</reference>
<name>A0A0C2ZWS0_9AGAM</name>
<accession>A0A0C2ZWS0</accession>
<keyword evidence="2" id="KW-1185">Reference proteome</keyword>
<evidence type="ECO:0000313" key="2">
    <source>
        <dbReference type="Proteomes" id="UP000053989"/>
    </source>
</evidence>
<protein>
    <submittedName>
        <fullName evidence="1">Uncharacterized protein</fullName>
    </submittedName>
</protein>
<dbReference type="AlphaFoldDB" id="A0A0C2ZWS0"/>
<organism evidence="1 2">
    <name type="scientific">Scleroderma citrinum Foug A</name>
    <dbReference type="NCBI Taxonomy" id="1036808"/>
    <lineage>
        <taxon>Eukaryota</taxon>
        <taxon>Fungi</taxon>
        <taxon>Dikarya</taxon>
        <taxon>Basidiomycota</taxon>
        <taxon>Agaricomycotina</taxon>
        <taxon>Agaricomycetes</taxon>
        <taxon>Agaricomycetidae</taxon>
        <taxon>Boletales</taxon>
        <taxon>Sclerodermatineae</taxon>
        <taxon>Sclerodermataceae</taxon>
        <taxon>Scleroderma</taxon>
    </lineage>
</organism>
<gene>
    <name evidence="1" type="ORF">SCLCIDRAFT_1211921</name>
</gene>
<dbReference type="InParanoid" id="A0A0C2ZWS0"/>
<reference evidence="1 2" key="1">
    <citation type="submission" date="2014-04" db="EMBL/GenBank/DDBJ databases">
        <authorList>
            <consortium name="DOE Joint Genome Institute"/>
            <person name="Kuo A."/>
            <person name="Kohler A."/>
            <person name="Nagy L.G."/>
            <person name="Floudas D."/>
            <person name="Copeland A."/>
            <person name="Barry K.W."/>
            <person name="Cichocki N."/>
            <person name="Veneault-Fourrey C."/>
            <person name="LaButti K."/>
            <person name="Lindquist E.A."/>
            <person name="Lipzen A."/>
            <person name="Lundell T."/>
            <person name="Morin E."/>
            <person name="Murat C."/>
            <person name="Sun H."/>
            <person name="Tunlid A."/>
            <person name="Henrissat B."/>
            <person name="Grigoriev I.V."/>
            <person name="Hibbett D.S."/>
            <person name="Martin F."/>
            <person name="Nordberg H.P."/>
            <person name="Cantor M.N."/>
            <person name="Hua S.X."/>
        </authorList>
    </citation>
    <scope>NUCLEOTIDE SEQUENCE [LARGE SCALE GENOMIC DNA]</scope>
    <source>
        <strain evidence="1 2">Foug A</strain>
    </source>
</reference>